<dbReference type="InterPro" id="IPR056019">
    <property type="entry name" value="DUF7598"/>
</dbReference>
<accession>A0A9N9FEV1</accession>
<keyword evidence="1" id="KW-0472">Membrane</keyword>
<feature type="transmembrane region" description="Helical" evidence="1">
    <location>
        <begin position="80"/>
        <end position="97"/>
    </location>
</feature>
<feature type="transmembrane region" description="Helical" evidence="1">
    <location>
        <begin position="109"/>
        <end position="135"/>
    </location>
</feature>
<dbReference type="AlphaFoldDB" id="A0A9N9FEV1"/>
<name>A0A9N9FEV1_9GLOM</name>
<reference evidence="3" key="1">
    <citation type="submission" date="2021-06" db="EMBL/GenBank/DDBJ databases">
        <authorList>
            <person name="Kallberg Y."/>
            <person name="Tangrot J."/>
            <person name="Rosling A."/>
        </authorList>
    </citation>
    <scope>NUCLEOTIDE SEQUENCE</scope>
    <source>
        <strain evidence="3">FL130A</strain>
    </source>
</reference>
<comment type="caution">
    <text evidence="3">The sequence shown here is derived from an EMBL/GenBank/DDBJ whole genome shotgun (WGS) entry which is preliminary data.</text>
</comment>
<evidence type="ECO:0000256" key="1">
    <source>
        <dbReference type="SAM" id="Phobius"/>
    </source>
</evidence>
<dbReference type="Proteomes" id="UP000789508">
    <property type="component" value="Unassembled WGS sequence"/>
</dbReference>
<evidence type="ECO:0000313" key="3">
    <source>
        <dbReference type="EMBL" id="CAG8528727.1"/>
    </source>
</evidence>
<keyword evidence="1" id="KW-1133">Transmembrane helix</keyword>
<dbReference type="OrthoDB" id="5327148at2759"/>
<evidence type="ECO:0000259" key="2">
    <source>
        <dbReference type="Pfam" id="PF24535"/>
    </source>
</evidence>
<evidence type="ECO:0000313" key="4">
    <source>
        <dbReference type="Proteomes" id="UP000789508"/>
    </source>
</evidence>
<protein>
    <submittedName>
        <fullName evidence="3">12553_t:CDS:1</fullName>
    </submittedName>
</protein>
<proteinExistence type="predicted"/>
<organism evidence="3 4">
    <name type="scientific">Ambispora leptoticha</name>
    <dbReference type="NCBI Taxonomy" id="144679"/>
    <lineage>
        <taxon>Eukaryota</taxon>
        <taxon>Fungi</taxon>
        <taxon>Fungi incertae sedis</taxon>
        <taxon>Mucoromycota</taxon>
        <taxon>Glomeromycotina</taxon>
        <taxon>Glomeromycetes</taxon>
        <taxon>Archaeosporales</taxon>
        <taxon>Ambisporaceae</taxon>
        <taxon>Ambispora</taxon>
    </lineage>
</organism>
<dbReference type="Pfam" id="PF24535">
    <property type="entry name" value="DUF7598"/>
    <property type="match status" value="1"/>
</dbReference>
<keyword evidence="4" id="KW-1185">Reference proteome</keyword>
<dbReference type="EMBL" id="CAJVPS010001194">
    <property type="protein sequence ID" value="CAG8528727.1"/>
    <property type="molecule type" value="Genomic_DNA"/>
</dbReference>
<gene>
    <name evidence="3" type="ORF">ALEPTO_LOCUS4832</name>
</gene>
<feature type="domain" description="DUF7598" evidence="2">
    <location>
        <begin position="17"/>
        <end position="133"/>
    </location>
</feature>
<sequence>MFLTILAEISAFHFASVNAIATCVIVNVKGFPNLGQSNTIFQFINRCVIALEALILIFAELGWPARIFTWFPMLDDQHSWSFFGFLQIVMGSLILGYDSGISSIHFLGHSLYIFIVVPGWFIFIIGIIYMIIGAFGGPEIKATRRLDSPPDYKLNAFVTFNYNEHFSYSQIS</sequence>
<feature type="transmembrane region" description="Helical" evidence="1">
    <location>
        <begin position="43"/>
        <end position="68"/>
    </location>
</feature>
<keyword evidence="1" id="KW-0812">Transmembrane</keyword>